<gene>
    <name evidence="2" type="ORF">HNQ75_002100</name>
</gene>
<proteinExistence type="predicted"/>
<reference evidence="2 3" key="1">
    <citation type="submission" date="2020-08" db="EMBL/GenBank/DDBJ databases">
        <title>Genomic Encyclopedia of Type Strains, Phase IV (KMG-IV): sequencing the most valuable type-strain genomes for metagenomic binning, comparative biology and taxonomic classification.</title>
        <authorList>
            <person name="Goeker M."/>
        </authorList>
    </citation>
    <scope>NUCLEOTIDE SEQUENCE [LARGE SCALE GENOMIC DNA]</scope>
    <source>
        <strain evidence="2 3">DSM 102134</strain>
    </source>
</reference>
<dbReference type="EMBL" id="JACHEJ010000004">
    <property type="protein sequence ID" value="MBB6180125.1"/>
    <property type="molecule type" value="Genomic_DNA"/>
</dbReference>
<evidence type="ECO:0000256" key="1">
    <source>
        <dbReference type="SAM" id="SignalP"/>
    </source>
</evidence>
<protein>
    <submittedName>
        <fullName evidence="2">Uncharacterized protein</fullName>
    </submittedName>
</protein>
<dbReference type="Proteomes" id="UP000535501">
    <property type="component" value="Unassembled WGS sequence"/>
</dbReference>
<organism evidence="2 3">
    <name type="scientific">Pseudorhizobium flavum</name>
    <dbReference type="NCBI Taxonomy" id="1335061"/>
    <lineage>
        <taxon>Bacteria</taxon>
        <taxon>Pseudomonadati</taxon>
        <taxon>Pseudomonadota</taxon>
        <taxon>Alphaproteobacteria</taxon>
        <taxon>Hyphomicrobiales</taxon>
        <taxon>Rhizobiaceae</taxon>
        <taxon>Rhizobium/Agrobacterium group</taxon>
        <taxon>Pseudorhizobium</taxon>
    </lineage>
</organism>
<evidence type="ECO:0000313" key="3">
    <source>
        <dbReference type="Proteomes" id="UP000535501"/>
    </source>
</evidence>
<comment type="caution">
    <text evidence="2">The sequence shown here is derived from an EMBL/GenBank/DDBJ whole genome shotgun (WGS) entry which is preliminary data.</text>
</comment>
<keyword evidence="1" id="KW-0732">Signal</keyword>
<dbReference type="RefSeq" id="WP_077549341.1">
    <property type="nucleotide sequence ID" value="NZ_JACHEJ010000004.1"/>
</dbReference>
<sequence>MTGKPFTVAALACALAISATYPAFAGNGWNSSSRGFGHHHYHKAGPSVGYSSPVTDLRRIGTFSRSVWVINRNQPATPAPILAPKATVIHVDSGLRLGGSANACSYEAGVCVIRGN</sequence>
<feature type="signal peptide" evidence="1">
    <location>
        <begin position="1"/>
        <end position="25"/>
    </location>
</feature>
<feature type="chain" id="PRO_5031324020" evidence="1">
    <location>
        <begin position="26"/>
        <end position="116"/>
    </location>
</feature>
<keyword evidence="3" id="KW-1185">Reference proteome</keyword>
<evidence type="ECO:0000313" key="2">
    <source>
        <dbReference type="EMBL" id="MBB6180125.1"/>
    </source>
</evidence>
<name>A0A7X0DCY2_9HYPH</name>
<accession>A0A7X0DCY2</accession>
<dbReference type="AlphaFoldDB" id="A0A7X0DCY2"/>